<evidence type="ECO:0000256" key="6">
    <source>
        <dbReference type="ARBA" id="ARBA00011738"/>
    </source>
</evidence>
<dbReference type="InterPro" id="IPR043129">
    <property type="entry name" value="ATPase_NBD"/>
</dbReference>
<dbReference type="NCBIfam" id="TIGR00671">
    <property type="entry name" value="baf"/>
    <property type="match status" value="1"/>
</dbReference>
<protein>
    <recommendedName>
        <fullName evidence="16">Type III pantothenate kinase</fullName>
        <ecNumber evidence="7">2.7.1.33</ecNumber>
    </recommendedName>
</protein>
<dbReference type="HOGENOM" id="CLU_1213471_0_0_7"/>
<evidence type="ECO:0000256" key="1">
    <source>
        <dbReference type="ARBA" id="ARBA00001206"/>
    </source>
</evidence>
<dbReference type="STRING" id="709032.Sulku_1177"/>
<evidence type="ECO:0000256" key="3">
    <source>
        <dbReference type="ARBA" id="ARBA00001972"/>
    </source>
</evidence>
<organism evidence="17 18">
    <name type="scientific">Sulfuricurvum kujiense (strain ATCC BAA-921 / DSM 16994 / JCM 11577 / YK-1)</name>
    <dbReference type="NCBI Taxonomy" id="709032"/>
    <lineage>
        <taxon>Bacteria</taxon>
        <taxon>Pseudomonadati</taxon>
        <taxon>Campylobacterota</taxon>
        <taxon>Epsilonproteobacteria</taxon>
        <taxon>Campylobacterales</taxon>
        <taxon>Sulfurimonadaceae</taxon>
        <taxon>Sulfuricurvum</taxon>
    </lineage>
</organism>
<evidence type="ECO:0000256" key="5">
    <source>
        <dbReference type="ARBA" id="ARBA00005225"/>
    </source>
</evidence>
<keyword evidence="11" id="KW-0418">Kinase</keyword>
<dbReference type="PANTHER" id="PTHR34265">
    <property type="entry name" value="TYPE III PANTOTHENATE KINASE"/>
    <property type="match status" value="1"/>
</dbReference>
<evidence type="ECO:0000256" key="12">
    <source>
        <dbReference type="ARBA" id="ARBA00022840"/>
    </source>
</evidence>
<dbReference type="UniPathway" id="UPA00241">
    <property type="reaction ID" value="UER00352"/>
</dbReference>
<keyword evidence="14" id="KW-0173">Coenzyme A biosynthesis</keyword>
<dbReference type="AlphaFoldDB" id="E4TWZ9"/>
<dbReference type="RefSeq" id="WP_013460037.1">
    <property type="nucleotide sequence ID" value="NC_014762.1"/>
</dbReference>
<comment type="cofactor">
    <cofactor evidence="3">
        <name>NH4(+)</name>
        <dbReference type="ChEBI" id="CHEBI:28938"/>
    </cofactor>
</comment>
<evidence type="ECO:0000256" key="9">
    <source>
        <dbReference type="ARBA" id="ARBA00022679"/>
    </source>
</evidence>
<sequence>MILCDVGNTSVDLFYAGKRTKLSVDDFDPATLYDTVYFVSVNSAFNERVQNYTNWHNLRELIDWDKYYPTMGIDRIMVCEAVEEGVIVDAGSAITVDVMRGGVYQGGFISLGLRAAQSAYANLSGALDVSFNFEVDLAKMAKNTPDALTVGFLAPLIEKIESLGKPLYLTGGDGLLLSRYLSGAVVDEDLIFRGMEKLLQKGSKC</sequence>
<evidence type="ECO:0000256" key="11">
    <source>
        <dbReference type="ARBA" id="ARBA00022777"/>
    </source>
</evidence>
<comment type="similarity">
    <text evidence="15">Belongs to the type III pantothenate kinase family.</text>
</comment>
<name>E4TWZ9_SULKY</name>
<dbReference type="Pfam" id="PF03309">
    <property type="entry name" value="Pan_kinase"/>
    <property type="match status" value="1"/>
</dbReference>
<keyword evidence="8" id="KW-0963">Cytoplasm</keyword>
<dbReference type="NCBIfam" id="NF009872">
    <property type="entry name" value="PRK13333.1"/>
    <property type="match status" value="1"/>
</dbReference>
<evidence type="ECO:0000256" key="14">
    <source>
        <dbReference type="ARBA" id="ARBA00022993"/>
    </source>
</evidence>
<dbReference type="Gene3D" id="3.30.420.40">
    <property type="match status" value="2"/>
</dbReference>
<dbReference type="SUPFAM" id="SSF53067">
    <property type="entry name" value="Actin-like ATPase domain"/>
    <property type="match status" value="2"/>
</dbReference>
<evidence type="ECO:0000256" key="7">
    <source>
        <dbReference type="ARBA" id="ARBA00012102"/>
    </source>
</evidence>
<accession>E4TWZ9</accession>
<keyword evidence="18" id="KW-1185">Reference proteome</keyword>
<proteinExistence type="inferred from homology"/>
<dbReference type="eggNOG" id="COG1521">
    <property type="taxonomic scope" value="Bacteria"/>
</dbReference>
<comment type="pathway">
    <text evidence="5">Cofactor biosynthesis; coenzyme A biosynthesis; CoA from (R)-pantothenate: step 1/5.</text>
</comment>
<dbReference type="GO" id="GO:0004594">
    <property type="term" value="F:pantothenate kinase activity"/>
    <property type="evidence" value="ECO:0007669"/>
    <property type="project" value="UniProtKB-EC"/>
</dbReference>
<dbReference type="GO" id="GO:0005524">
    <property type="term" value="F:ATP binding"/>
    <property type="evidence" value="ECO:0007669"/>
    <property type="project" value="UniProtKB-KW"/>
</dbReference>
<evidence type="ECO:0000256" key="15">
    <source>
        <dbReference type="ARBA" id="ARBA00038036"/>
    </source>
</evidence>
<evidence type="ECO:0000256" key="16">
    <source>
        <dbReference type="ARBA" id="ARBA00040883"/>
    </source>
</evidence>
<evidence type="ECO:0000313" key="18">
    <source>
        <dbReference type="Proteomes" id="UP000008721"/>
    </source>
</evidence>
<dbReference type="PANTHER" id="PTHR34265:SF1">
    <property type="entry name" value="TYPE III PANTOTHENATE KINASE"/>
    <property type="match status" value="1"/>
</dbReference>
<keyword evidence="12" id="KW-0067">ATP-binding</keyword>
<evidence type="ECO:0000256" key="4">
    <source>
        <dbReference type="ARBA" id="ARBA00004496"/>
    </source>
</evidence>
<dbReference type="GO" id="GO:0005737">
    <property type="term" value="C:cytoplasm"/>
    <property type="evidence" value="ECO:0007669"/>
    <property type="project" value="UniProtKB-SubCell"/>
</dbReference>
<dbReference type="OrthoDB" id="5347692at2"/>
<comment type="catalytic activity">
    <reaction evidence="1">
        <text>(R)-pantothenate + ATP = (R)-4'-phosphopantothenate + ADP + H(+)</text>
        <dbReference type="Rhea" id="RHEA:16373"/>
        <dbReference type="ChEBI" id="CHEBI:10986"/>
        <dbReference type="ChEBI" id="CHEBI:15378"/>
        <dbReference type="ChEBI" id="CHEBI:29032"/>
        <dbReference type="ChEBI" id="CHEBI:30616"/>
        <dbReference type="ChEBI" id="CHEBI:456216"/>
        <dbReference type="EC" id="2.7.1.33"/>
    </reaction>
</comment>
<comment type="cofactor">
    <cofactor evidence="2">
        <name>K(+)</name>
        <dbReference type="ChEBI" id="CHEBI:29103"/>
    </cofactor>
</comment>
<dbReference type="Proteomes" id="UP000008721">
    <property type="component" value="Chromosome"/>
</dbReference>
<dbReference type="GO" id="GO:0015937">
    <property type="term" value="P:coenzyme A biosynthetic process"/>
    <property type="evidence" value="ECO:0007669"/>
    <property type="project" value="UniProtKB-UniPathway"/>
</dbReference>
<dbReference type="InterPro" id="IPR004619">
    <property type="entry name" value="Type_III_PanK"/>
</dbReference>
<keyword evidence="10" id="KW-0547">Nucleotide-binding</keyword>
<dbReference type="EMBL" id="CP002355">
    <property type="protein sequence ID" value="ADR33840.1"/>
    <property type="molecule type" value="Genomic_DNA"/>
</dbReference>
<evidence type="ECO:0000256" key="10">
    <source>
        <dbReference type="ARBA" id="ARBA00022741"/>
    </source>
</evidence>
<comment type="subunit">
    <text evidence="6">Homodimer.</text>
</comment>
<gene>
    <name evidence="17" type="ordered locus">Sulku_1177</name>
</gene>
<evidence type="ECO:0000256" key="13">
    <source>
        <dbReference type="ARBA" id="ARBA00022958"/>
    </source>
</evidence>
<keyword evidence="9" id="KW-0808">Transferase</keyword>
<reference evidence="17 18" key="1">
    <citation type="journal article" date="2012" name="Stand. Genomic Sci.">
        <title>Complete genome sequence of the sulfur compounds oxidizing chemolithoautotroph Sulfuricurvum kujiense type strain (YK-1(T)).</title>
        <authorList>
            <person name="Han C."/>
            <person name="Kotsyurbenko O."/>
            <person name="Chertkov O."/>
            <person name="Held B."/>
            <person name="Lapidus A."/>
            <person name="Nolan M."/>
            <person name="Lucas S."/>
            <person name="Hammon N."/>
            <person name="Deshpande S."/>
            <person name="Cheng J.F."/>
            <person name="Tapia R."/>
            <person name="Goodwin L.A."/>
            <person name="Pitluck S."/>
            <person name="Liolios K."/>
            <person name="Pagani I."/>
            <person name="Ivanova N."/>
            <person name="Mavromatis K."/>
            <person name="Mikhailova N."/>
            <person name="Pati A."/>
            <person name="Chen A."/>
            <person name="Palaniappan K."/>
            <person name="Land M."/>
            <person name="Hauser L."/>
            <person name="Chang Y.J."/>
            <person name="Jeffries C.D."/>
            <person name="Brambilla E.M."/>
            <person name="Rohde M."/>
            <person name="Spring S."/>
            <person name="Sikorski J."/>
            <person name="Goker M."/>
            <person name="Woyke T."/>
            <person name="Bristow J."/>
            <person name="Eisen J.A."/>
            <person name="Markowitz V."/>
            <person name="Hugenholtz P."/>
            <person name="Kyrpides N.C."/>
            <person name="Klenk H.P."/>
            <person name="Detter J.C."/>
        </authorList>
    </citation>
    <scope>NUCLEOTIDE SEQUENCE [LARGE SCALE GENOMIC DNA]</scope>
    <source>
        <strain evidence="18">ATCC BAA-921 / DSM 16994 / JCM 11577 / YK-1</strain>
    </source>
</reference>
<dbReference type="KEGG" id="sku:Sulku_1177"/>
<evidence type="ECO:0000256" key="8">
    <source>
        <dbReference type="ARBA" id="ARBA00022490"/>
    </source>
</evidence>
<keyword evidence="13" id="KW-0630">Potassium</keyword>
<evidence type="ECO:0000256" key="2">
    <source>
        <dbReference type="ARBA" id="ARBA00001958"/>
    </source>
</evidence>
<evidence type="ECO:0000313" key="17">
    <source>
        <dbReference type="EMBL" id="ADR33840.1"/>
    </source>
</evidence>
<comment type="subcellular location">
    <subcellularLocation>
        <location evidence="4">Cytoplasm</location>
    </subcellularLocation>
</comment>
<dbReference type="EC" id="2.7.1.33" evidence="7"/>